<protein>
    <recommendedName>
        <fullName evidence="6">TraX family protein</fullName>
    </recommendedName>
</protein>
<proteinExistence type="predicted"/>
<organism evidence="3 5">
    <name type="scientific">Lactobacillus kefiranofaciens</name>
    <dbReference type="NCBI Taxonomy" id="267818"/>
    <lineage>
        <taxon>Bacteria</taxon>
        <taxon>Bacillati</taxon>
        <taxon>Bacillota</taxon>
        <taxon>Bacilli</taxon>
        <taxon>Lactobacillales</taxon>
        <taxon>Lactobacillaceae</taxon>
        <taxon>Lactobacillus</taxon>
    </lineage>
</organism>
<feature type="transmembrane region" description="Helical" evidence="1">
    <location>
        <begin position="12"/>
        <end position="32"/>
    </location>
</feature>
<dbReference type="AlphaFoldDB" id="A0AAX3UFX3"/>
<keyword evidence="1" id="KW-0472">Membrane</keyword>
<evidence type="ECO:0000313" key="4">
    <source>
        <dbReference type="Proteomes" id="UP000181860"/>
    </source>
</evidence>
<name>A0AAX3UFX3_9LACO</name>
<dbReference type="EMBL" id="CP123735">
    <property type="protein sequence ID" value="WGO86409.1"/>
    <property type="molecule type" value="Genomic_DNA"/>
</dbReference>
<evidence type="ECO:0000313" key="5">
    <source>
        <dbReference type="Proteomes" id="UP001242513"/>
    </source>
</evidence>
<keyword evidence="4" id="KW-1185">Reference proteome</keyword>
<accession>A0AAX3UFX3</accession>
<dbReference type="Proteomes" id="UP001242513">
    <property type="component" value="Chromosome"/>
</dbReference>
<evidence type="ECO:0000313" key="3">
    <source>
        <dbReference type="EMBL" id="WGO86409.1"/>
    </source>
</evidence>
<dbReference type="Proteomes" id="UP000181860">
    <property type="component" value="Unassembled WGS sequence"/>
</dbReference>
<reference evidence="2 4" key="1">
    <citation type="submission" date="2016-10" db="EMBL/GenBank/DDBJ databases">
        <authorList>
            <person name="Varghese N."/>
            <person name="Submissions S."/>
        </authorList>
    </citation>
    <scope>NUCLEOTIDE SEQUENCE [LARGE SCALE GENOMIC DNA]</scope>
    <source>
        <strain evidence="2 4">ATCC 43761</strain>
    </source>
</reference>
<dbReference type="EMBL" id="FMXC01000006">
    <property type="protein sequence ID" value="SDA48397.1"/>
    <property type="molecule type" value="Genomic_DNA"/>
</dbReference>
<reference evidence="3" key="2">
    <citation type="journal article" date="2022" name="Food Funct.">
        <title>Lactobacillus kefiranofaciens ZW18 from Kefir enhances the anti-tumor effect of anti-programmed cell death 1 (PD-1) immunotherapy by modulating the gut microbiota.</title>
        <authorList>
            <person name="Zhao J."/>
            <person name="Wang Y."/>
            <person name="Wang J."/>
            <person name="Lv M."/>
            <person name="Zhou C."/>
            <person name="Jia L."/>
            <person name="Geng W."/>
        </authorList>
    </citation>
    <scope>NUCLEOTIDE SEQUENCE</scope>
    <source>
        <strain evidence="3">ZW18</strain>
    </source>
</reference>
<evidence type="ECO:0000313" key="2">
    <source>
        <dbReference type="EMBL" id="SDA48397.1"/>
    </source>
</evidence>
<evidence type="ECO:0008006" key="6">
    <source>
        <dbReference type="Google" id="ProtNLM"/>
    </source>
</evidence>
<gene>
    <name evidence="3" type="ORF">QEJ78_02770</name>
    <name evidence="2" type="ORF">SAMN02983011_00834</name>
</gene>
<sequence>MKAHNFSLDGNQLKLIAVFFMIFDHIYTYTLIDVLPQWCSLIAVL</sequence>
<keyword evidence="1" id="KW-1133">Transmembrane helix</keyword>
<dbReference type="RefSeq" id="WP_013854060.1">
    <property type="nucleotide sequence ID" value="NZ_CP061341.1"/>
</dbReference>
<keyword evidence="1" id="KW-0812">Transmembrane</keyword>
<reference evidence="3" key="3">
    <citation type="submission" date="2023-04" db="EMBL/GenBank/DDBJ databases">
        <authorList>
            <person name="Wang Y."/>
        </authorList>
    </citation>
    <scope>NUCLEOTIDE SEQUENCE</scope>
    <source>
        <strain evidence="3">ZW18</strain>
    </source>
</reference>
<dbReference type="GeneID" id="72686883"/>
<evidence type="ECO:0000256" key="1">
    <source>
        <dbReference type="SAM" id="Phobius"/>
    </source>
</evidence>